<keyword evidence="12" id="KW-1185">Reference proteome</keyword>
<evidence type="ECO:0000256" key="7">
    <source>
        <dbReference type="ARBA" id="ARBA00023136"/>
    </source>
</evidence>
<keyword evidence="7 8" id="KW-0472">Membrane</keyword>
<comment type="subcellular location">
    <subcellularLocation>
        <location evidence="1">Membrane</location>
        <topology evidence="1">Multi-pass membrane protein</topology>
    </subcellularLocation>
</comment>
<keyword evidence="3 9" id="KW-0813">Transport</keyword>
<comment type="caution">
    <text evidence="11">The sequence shown here is derived from an EMBL/GenBank/DDBJ whole genome shotgun (WGS) entry which is preliminary data.</text>
</comment>
<dbReference type="PANTHER" id="PTHR45618">
    <property type="entry name" value="MITOCHONDRIAL DICARBOXYLATE CARRIER-RELATED"/>
    <property type="match status" value="1"/>
</dbReference>
<evidence type="ECO:0000256" key="6">
    <source>
        <dbReference type="ARBA" id="ARBA00022989"/>
    </source>
</evidence>
<keyword evidence="5" id="KW-0677">Repeat</keyword>
<evidence type="ECO:0000256" key="1">
    <source>
        <dbReference type="ARBA" id="ARBA00004141"/>
    </source>
</evidence>
<feature type="repeat" description="Solcar" evidence="8">
    <location>
        <begin position="275"/>
        <end position="361"/>
    </location>
</feature>
<dbReference type="STRING" id="200324.A0A2N5VSP4"/>
<feature type="region of interest" description="Disordered" evidence="10">
    <location>
        <begin position="406"/>
        <end position="430"/>
    </location>
</feature>
<feature type="region of interest" description="Disordered" evidence="10">
    <location>
        <begin position="126"/>
        <end position="190"/>
    </location>
</feature>
<dbReference type="InterPro" id="IPR018108">
    <property type="entry name" value="MCP_transmembrane"/>
</dbReference>
<keyword evidence="6" id="KW-1133">Transmembrane helix</keyword>
<evidence type="ECO:0000256" key="10">
    <source>
        <dbReference type="SAM" id="MobiDB-lite"/>
    </source>
</evidence>
<dbReference type="Gene3D" id="1.50.40.10">
    <property type="entry name" value="Mitochondrial carrier domain"/>
    <property type="match status" value="1"/>
</dbReference>
<gene>
    <name evidence="11" type="ORF">PCANC_07540</name>
</gene>
<evidence type="ECO:0000313" key="12">
    <source>
        <dbReference type="Proteomes" id="UP000235388"/>
    </source>
</evidence>
<sequence length="509" mass="55432">MASPASPSSSSSHPLRPYYQPTDTQQQPLINHWLSAPAPASSSSLLPQPQLATTTRTGAPRTYLIPPEYDDMHRHGPLPDQPHRFSPLLRGYLWAGYIAWTGTAMAMPFEVGKTLLQVQWIPATDTSPLRIPPDDYLEQDDEEEEQEEDNDNLDTYFTQVKPPPRPSIGSTISKRTTSGTGSVRGAGTGVRSRRGEVWPEWMLPVVVERGVGEMMRAVSGWRGEGILGLWKGQLTACVMDTVSAKVQPVVQALLMLVCAAPAAASLPLEHQAYPGLPLALAVGSSLATGLLLAPLDLVRTRLIVQSSQLRHRTYTGPVDALRTIIRTEGGLRNLFLHPALLAPALLENLLRPLLHLATPLAIDRLLGLDRAQEPVRYGLAELGFSCAALLLILPLETVRKRLQLQSRAPPSPTLPSSSSSNTDHPKPFKPCVRLRPKPYNGIVDALYRIVTEEKAGVWGLFRGFNVGITANFVVFVLSVLGNQSLLTHDPTHLHDAAAGRFGSGGWAEV</sequence>
<dbReference type="OrthoDB" id="77989at2759"/>
<evidence type="ECO:0000256" key="4">
    <source>
        <dbReference type="ARBA" id="ARBA00022692"/>
    </source>
</evidence>
<feature type="compositionally biased region" description="Low complexity" evidence="10">
    <location>
        <begin position="40"/>
        <end position="52"/>
    </location>
</feature>
<evidence type="ECO:0000313" key="11">
    <source>
        <dbReference type="EMBL" id="PLW52982.1"/>
    </source>
</evidence>
<accession>A0A2N5VSP4</accession>
<protein>
    <submittedName>
        <fullName evidence="11">Uncharacterized protein</fullName>
    </submittedName>
</protein>
<evidence type="ECO:0000256" key="5">
    <source>
        <dbReference type="ARBA" id="ARBA00022737"/>
    </source>
</evidence>
<dbReference type="EMBL" id="PGCJ01000070">
    <property type="protein sequence ID" value="PLW52982.1"/>
    <property type="molecule type" value="Genomic_DNA"/>
</dbReference>
<feature type="region of interest" description="Disordered" evidence="10">
    <location>
        <begin position="40"/>
        <end position="65"/>
    </location>
</feature>
<keyword evidence="4 8" id="KW-0812">Transmembrane</keyword>
<evidence type="ECO:0000256" key="3">
    <source>
        <dbReference type="ARBA" id="ARBA00022448"/>
    </source>
</evidence>
<reference evidence="11 12" key="1">
    <citation type="submission" date="2017-11" db="EMBL/GenBank/DDBJ databases">
        <title>De novo assembly and phasing of dikaryotic genomes from two isolates of Puccinia coronata f. sp. avenae, the causal agent of oat crown rust.</title>
        <authorList>
            <person name="Miller M.E."/>
            <person name="Zhang Y."/>
            <person name="Omidvar V."/>
            <person name="Sperschneider J."/>
            <person name="Schwessinger B."/>
            <person name="Raley C."/>
            <person name="Palmer J.M."/>
            <person name="Garnica D."/>
            <person name="Upadhyaya N."/>
            <person name="Rathjen J."/>
            <person name="Taylor J.M."/>
            <person name="Park R.F."/>
            <person name="Dodds P.N."/>
            <person name="Hirsch C.D."/>
            <person name="Kianian S.F."/>
            <person name="Figueroa M."/>
        </authorList>
    </citation>
    <scope>NUCLEOTIDE SEQUENCE [LARGE SCALE GENOMIC DNA]</scope>
    <source>
        <strain evidence="11">12NC29</strain>
    </source>
</reference>
<evidence type="ECO:0000256" key="9">
    <source>
        <dbReference type="RuleBase" id="RU000488"/>
    </source>
</evidence>
<comment type="similarity">
    <text evidence="2 9">Belongs to the mitochondrial carrier (TC 2.A.29) family.</text>
</comment>
<dbReference type="AlphaFoldDB" id="A0A2N5VSP4"/>
<feature type="region of interest" description="Disordered" evidence="10">
    <location>
        <begin position="1"/>
        <end position="23"/>
    </location>
</feature>
<dbReference type="InterPro" id="IPR050391">
    <property type="entry name" value="Mito_Metabolite_Transporter"/>
</dbReference>
<organism evidence="11 12">
    <name type="scientific">Puccinia coronata f. sp. avenae</name>
    <dbReference type="NCBI Taxonomy" id="200324"/>
    <lineage>
        <taxon>Eukaryota</taxon>
        <taxon>Fungi</taxon>
        <taxon>Dikarya</taxon>
        <taxon>Basidiomycota</taxon>
        <taxon>Pucciniomycotina</taxon>
        <taxon>Pucciniomycetes</taxon>
        <taxon>Pucciniales</taxon>
        <taxon>Pucciniaceae</taxon>
        <taxon>Puccinia</taxon>
    </lineage>
</organism>
<feature type="compositionally biased region" description="Acidic residues" evidence="10">
    <location>
        <begin position="135"/>
        <end position="152"/>
    </location>
</feature>
<dbReference type="SUPFAM" id="SSF103506">
    <property type="entry name" value="Mitochondrial carrier"/>
    <property type="match status" value="1"/>
</dbReference>
<dbReference type="GO" id="GO:0016020">
    <property type="term" value="C:membrane"/>
    <property type="evidence" value="ECO:0007669"/>
    <property type="project" value="UniProtKB-SubCell"/>
</dbReference>
<dbReference type="PROSITE" id="PS50920">
    <property type="entry name" value="SOLCAR"/>
    <property type="match status" value="1"/>
</dbReference>
<name>A0A2N5VSP4_9BASI</name>
<evidence type="ECO:0000256" key="2">
    <source>
        <dbReference type="ARBA" id="ARBA00006375"/>
    </source>
</evidence>
<dbReference type="Pfam" id="PF00153">
    <property type="entry name" value="Mito_carr"/>
    <property type="match status" value="2"/>
</dbReference>
<dbReference type="Proteomes" id="UP000235388">
    <property type="component" value="Unassembled WGS sequence"/>
</dbReference>
<dbReference type="InterPro" id="IPR023395">
    <property type="entry name" value="MCP_dom_sf"/>
</dbReference>
<evidence type="ECO:0000256" key="8">
    <source>
        <dbReference type="PROSITE-ProRule" id="PRU00282"/>
    </source>
</evidence>
<feature type="compositionally biased region" description="Polar residues" evidence="10">
    <location>
        <begin position="168"/>
        <end position="181"/>
    </location>
</feature>
<proteinExistence type="inferred from homology"/>